<protein>
    <submittedName>
        <fullName evidence="2">Uncharacterized protein</fullName>
    </submittedName>
</protein>
<dbReference type="AlphaFoldDB" id="A0AAE1MCM7"/>
<evidence type="ECO:0000313" key="3">
    <source>
        <dbReference type="Proteomes" id="UP001293593"/>
    </source>
</evidence>
<reference evidence="2" key="1">
    <citation type="submission" date="2023-10" db="EMBL/GenBank/DDBJ databases">
        <title>Chromosome-level genome of the transformable northern wattle, Acacia crassicarpa.</title>
        <authorList>
            <person name="Massaro I."/>
            <person name="Sinha N.R."/>
            <person name="Poethig S."/>
            <person name="Leichty A.R."/>
        </authorList>
    </citation>
    <scope>NUCLEOTIDE SEQUENCE</scope>
    <source>
        <strain evidence="2">Acra3RX</strain>
        <tissue evidence="2">Leaf</tissue>
    </source>
</reference>
<evidence type="ECO:0000256" key="1">
    <source>
        <dbReference type="SAM" id="MobiDB-lite"/>
    </source>
</evidence>
<gene>
    <name evidence="2" type="ORF">QN277_007982</name>
</gene>
<comment type="caution">
    <text evidence="2">The sequence shown here is derived from an EMBL/GenBank/DDBJ whole genome shotgun (WGS) entry which is preliminary data.</text>
</comment>
<keyword evidence="3" id="KW-1185">Reference proteome</keyword>
<dbReference type="Proteomes" id="UP001293593">
    <property type="component" value="Unassembled WGS sequence"/>
</dbReference>
<organism evidence="2 3">
    <name type="scientific">Acacia crassicarpa</name>
    <name type="common">northern wattle</name>
    <dbReference type="NCBI Taxonomy" id="499986"/>
    <lineage>
        <taxon>Eukaryota</taxon>
        <taxon>Viridiplantae</taxon>
        <taxon>Streptophyta</taxon>
        <taxon>Embryophyta</taxon>
        <taxon>Tracheophyta</taxon>
        <taxon>Spermatophyta</taxon>
        <taxon>Magnoliopsida</taxon>
        <taxon>eudicotyledons</taxon>
        <taxon>Gunneridae</taxon>
        <taxon>Pentapetalae</taxon>
        <taxon>rosids</taxon>
        <taxon>fabids</taxon>
        <taxon>Fabales</taxon>
        <taxon>Fabaceae</taxon>
        <taxon>Caesalpinioideae</taxon>
        <taxon>mimosoid clade</taxon>
        <taxon>Acacieae</taxon>
        <taxon>Acacia</taxon>
    </lineage>
</organism>
<evidence type="ECO:0000313" key="2">
    <source>
        <dbReference type="EMBL" id="KAK4254906.1"/>
    </source>
</evidence>
<dbReference type="EMBL" id="JAWXYG010000013">
    <property type="protein sequence ID" value="KAK4254906.1"/>
    <property type="molecule type" value="Genomic_DNA"/>
</dbReference>
<sequence>MTLTINLSRYSPTSYPNSFPSSQSDEASVFKLTERRLLRDRNPSTSSSSQPAIIESIFSDDLLFDLNTLPSHSQEIAEEHDIIEQQIDEELIQASETNDGEELNVLKLYFGQYLKRNF</sequence>
<name>A0AAE1MCM7_9FABA</name>
<accession>A0AAE1MCM7</accession>
<feature type="region of interest" description="Disordered" evidence="1">
    <location>
        <begin position="1"/>
        <end position="27"/>
    </location>
</feature>
<proteinExistence type="predicted"/>
<feature type="compositionally biased region" description="Polar residues" evidence="1">
    <location>
        <begin position="1"/>
        <end position="26"/>
    </location>
</feature>